<dbReference type="GO" id="GO:0004673">
    <property type="term" value="F:protein histidine kinase activity"/>
    <property type="evidence" value="ECO:0007669"/>
    <property type="project" value="UniProtKB-EC"/>
</dbReference>
<dbReference type="PANTHER" id="PTHR43304">
    <property type="entry name" value="PHYTOCHROME-LIKE PROTEIN CPH1"/>
    <property type="match status" value="1"/>
</dbReference>
<dbReference type="Proteomes" id="UP001596395">
    <property type="component" value="Unassembled WGS sequence"/>
</dbReference>
<dbReference type="PRINTS" id="PR00344">
    <property type="entry name" value="BCTRLSENSOR"/>
</dbReference>
<keyword evidence="4" id="KW-0808">Transferase</keyword>
<evidence type="ECO:0000313" key="10">
    <source>
        <dbReference type="Proteomes" id="UP001596395"/>
    </source>
</evidence>
<dbReference type="SUPFAM" id="SSF55874">
    <property type="entry name" value="ATPase domain of HSP90 chaperone/DNA topoisomerase II/histidine kinase"/>
    <property type="match status" value="1"/>
</dbReference>
<reference evidence="9 10" key="1">
    <citation type="journal article" date="2019" name="Int. J. Syst. Evol. Microbiol.">
        <title>The Global Catalogue of Microorganisms (GCM) 10K type strain sequencing project: providing services to taxonomists for standard genome sequencing and annotation.</title>
        <authorList>
            <consortium name="The Broad Institute Genomics Platform"/>
            <consortium name="The Broad Institute Genome Sequencing Center for Infectious Disease"/>
            <person name="Wu L."/>
            <person name="Ma J."/>
        </authorList>
    </citation>
    <scope>NUCLEOTIDE SEQUENCE [LARGE SCALE GENOMIC DNA]</scope>
    <source>
        <strain evidence="9 10">GX26</strain>
    </source>
</reference>
<gene>
    <name evidence="9" type="ORF">ACFQGB_10710</name>
</gene>
<evidence type="ECO:0000256" key="4">
    <source>
        <dbReference type="ARBA" id="ARBA00022679"/>
    </source>
</evidence>
<sequence length="583" mass="64510">MSETAARTLAEHVGLAAAVLDADGRIAFANAAFEERFPASEGATVEATLADATNETAGVDRVTDAITRVVEDDAVDEADAELTVTTDTPRVYHFRVVAVDGEDAAAVLEACNVTERLESTPRVGTILGRIAESFYAVDDEWRVTYWNDKMADRTGVPADEIIGEVAWDVFADLEGSELQARYEAAMASGESTTFRTYLPEPFDYWVEARVYPDENGMSVFSQDVTEEVERERELERYETIVENANDAVMIKDCEGRYRLANDAVAEYTGRDTEAILGRTDEELFGAEVGERIRERERTALEEERRITYEERVPTDDGQVVFETTRIPFYEGGELAGTIGICRDVTEQVAYESRLEARSEQLELLNRILRHDIRNDMTVVLAVLDLLSEHVADEEGADLVEEVGERAQHVVDLTATLRDLMTVVLDETEHLQPVPIAGVLEDELADVDAAFPRAITRIEGDLPDGAVRANEMLHSVFRNLLKNAVQHNDQDLPEVVVSATATDDAVTVRVADNGPGIPDDRKRKVFGRDEKGLESSGTGVGLFLVDRLVDEFEGSVRVEDNDPSGAVFVVELPRWRPDTGFDAP</sequence>
<protein>
    <recommendedName>
        <fullName evidence="2">histidine kinase</fullName>
        <ecNumber evidence="2">2.7.13.3</ecNumber>
    </recommendedName>
</protein>
<dbReference type="SMART" id="SM00387">
    <property type="entry name" value="HATPase_c"/>
    <property type="match status" value="1"/>
</dbReference>
<dbReference type="InterPro" id="IPR000700">
    <property type="entry name" value="PAS-assoc_C"/>
</dbReference>
<dbReference type="SMART" id="SM00091">
    <property type="entry name" value="PAS"/>
    <property type="match status" value="3"/>
</dbReference>
<dbReference type="EMBL" id="JBHSXN010000002">
    <property type="protein sequence ID" value="MFC6953334.1"/>
    <property type="molecule type" value="Genomic_DNA"/>
</dbReference>
<feature type="domain" description="PAS" evidence="7">
    <location>
        <begin position="119"/>
        <end position="189"/>
    </location>
</feature>
<evidence type="ECO:0000313" key="9">
    <source>
        <dbReference type="EMBL" id="MFC6953334.1"/>
    </source>
</evidence>
<dbReference type="Gene3D" id="3.30.565.10">
    <property type="entry name" value="Histidine kinase-like ATPase, C-terminal domain"/>
    <property type="match status" value="1"/>
</dbReference>
<dbReference type="AlphaFoldDB" id="A0ABD5VIP1"/>
<feature type="domain" description="PAS" evidence="7">
    <location>
        <begin position="233"/>
        <end position="303"/>
    </location>
</feature>
<keyword evidence="10" id="KW-1185">Reference proteome</keyword>
<evidence type="ECO:0000256" key="3">
    <source>
        <dbReference type="ARBA" id="ARBA00022553"/>
    </source>
</evidence>
<dbReference type="PROSITE" id="PS50112">
    <property type="entry name" value="PAS"/>
    <property type="match status" value="2"/>
</dbReference>
<name>A0ABD5VIP1_9EURY</name>
<dbReference type="PROSITE" id="PS50113">
    <property type="entry name" value="PAC"/>
    <property type="match status" value="1"/>
</dbReference>
<evidence type="ECO:0000256" key="5">
    <source>
        <dbReference type="ARBA" id="ARBA00022777"/>
    </source>
</evidence>
<evidence type="ECO:0000259" key="7">
    <source>
        <dbReference type="PROSITE" id="PS50112"/>
    </source>
</evidence>
<dbReference type="InterPro" id="IPR005467">
    <property type="entry name" value="His_kinase_dom"/>
</dbReference>
<dbReference type="PROSITE" id="PS50109">
    <property type="entry name" value="HIS_KIN"/>
    <property type="match status" value="1"/>
</dbReference>
<keyword evidence="3" id="KW-0597">Phosphoprotein</keyword>
<evidence type="ECO:0000259" key="8">
    <source>
        <dbReference type="PROSITE" id="PS50113"/>
    </source>
</evidence>
<dbReference type="PANTHER" id="PTHR43304:SF1">
    <property type="entry name" value="PAC DOMAIN-CONTAINING PROTEIN"/>
    <property type="match status" value="1"/>
</dbReference>
<dbReference type="CDD" id="cd00130">
    <property type="entry name" value="PAS"/>
    <property type="match status" value="2"/>
</dbReference>
<dbReference type="EC" id="2.7.13.3" evidence="2"/>
<dbReference type="CDD" id="cd00075">
    <property type="entry name" value="HATPase"/>
    <property type="match status" value="1"/>
</dbReference>
<evidence type="ECO:0000256" key="2">
    <source>
        <dbReference type="ARBA" id="ARBA00012438"/>
    </source>
</evidence>
<evidence type="ECO:0000259" key="6">
    <source>
        <dbReference type="PROSITE" id="PS50109"/>
    </source>
</evidence>
<comment type="caution">
    <text evidence="9">The sequence shown here is derived from an EMBL/GenBank/DDBJ whole genome shotgun (WGS) entry which is preliminary data.</text>
</comment>
<dbReference type="InterPro" id="IPR004358">
    <property type="entry name" value="Sig_transdc_His_kin-like_C"/>
</dbReference>
<dbReference type="SUPFAM" id="SSF55785">
    <property type="entry name" value="PYP-like sensor domain (PAS domain)"/>
    <property type="match status" value="3"/>
</dbReference>
<dbReference type="InterPro" id="IPR036890">
    <property type="entry name" value="HATPase_C_sf"/>
</dbReference>
<feature type="domain" description="Histidine kinase" evidence="6">
    <location>
        <begin position="367"/>
        <end position="575"/>
    </location>
</feature>
<dbReference type="Gene3D" id="3.30.450.20">
    <property type="entry name" value="PAS domain"/>
    <property type="match status" value="3"/>
</dbReference>
<proteinExistence type="predicted"/>
<dbReference type="InterPro" id="IPR013656">
    <property type="entry name" value="PAS_4"/>
</dbReference>
<dbReference type="Pfam" id="PF02518">
    <property type="entry name" value="HATPase_c"/>
    <property type="match status" value="1"/>
</dbReference>
<dbReference type="Pfam" id="PF08448">
    <property type="entry name" value="PAS_4"/>
    <property type="match status" value="3"/>
</dbReference>
<organism evidence="9 10">
    <name type="scientific">Halorubellus litoreus</name>
    <dbReference type="NCBI Taxonomy" id="755308"/>
    <lineage>
        <taxon>Archaea</taxon>
        <taxon>Methanobacteriati</taxon>
        <taxon>Methanobacteriota</taxon>
        <taxon>Stenosarchaea group</taxon>
        <taxon>Halobacteria</taxon>
        <taxon>Halobacteriales</taxon>
        <taxon>Halorubellaceae</taxon>
        <taxon>Halorubellus</taxon>
    </lineage>
</organism>
<dbReference type="InterPro" id="IPR052162">
    <property type="entry name" value="Sensor_kinase/Photoreceptor"/>
</dbReference>
<dbReference type="RefSeq" id="WP_336350295.1">
    <property type="nucleotide sequence ID" value="NZ_JAZAQL010000002.1"/>
</dbReference>
<keyword evidence="5" id="KW-0418">Kinase</keyword>
<comment type="catalytic activity">
    <reaction evidence="1">
        <text>ATP + protein L-histidine = ADP + protein N-phospho-L-histidine.</text>
        <dbReference type="EC" id="2.7.13.3"/>
    </reaction>
</comment>
<dbReference type="InterPro" id="IPR035965">
    <property type="entry name" value="PAS-like_dom_sf"/>
</dbReference>
<dbReference type="NCBIfam" id="TIGR00229">
    <property type="entry name" value="sensory_box"/>
    <property type="match status" value="2"/>
</dbReference>
<feature type="domain" description="PAC" evidence="8">
    <location>
        <begin position="306"/>
        <end position="356"/>
    </location>
</feature>
<dbReference type="InterPro" id="IPR003661">
    <property type="entry name" value="HisK_dim/P_dom"/>
</dbReference>
<accession>A0ABD5VIP1</accession>
<evidence type="ECO:0000256" key="1">
    <source>
        <dbReference type="ARBA" id="ARBA00000085"/>
    </source>
</evidence>
<dbReference type="InterPro" id="IPR003594">
    <property type="entry name" value="HATPase_dom"/>
</dbReference>
<dbReference type="SMART" id="SM00388">
    <property type="entry name" value="HisKA"/>
    <property type="match status" value="1"/>
</dbReference>
<dbReference type="InterPro" id="IPR000014">
    <property type="entry name" value="PAS"/>
</dbReference>